<dbReference type="WBParaSite" id="Pan_g14395.t1">
    <property type="protein sequence ID" value="Pan_g14395.t1"/>
    <property type="gene ID" value="Pan_g14395"/>
</dbReference>
<feature type="transmembrane region" description="Helical" evidence="1">
    <location>
        <begin position="59"/>
        <end position="83"/>
    </location>
</feature>
<reference evidence="3" key="2">
    <citation type="submission" date="2020-10" db="UniProtKB">
        <authorList>
            <consortium name="WormBaseParasite"/>
        </authorList>
    </citation>
    <scope>IDENTIFICATION</scope>
</reference>
<evidence type="ECO:0000313" key="2">
    <source>
        <dbReference type="Proteomes" id="UP000492821"/>
    </source>
</evidence>
<name>A0A7E4UYK1_PANRE</name>
<dbReference type="AlphaFoldDB" id="A0A7E4UYK1"/>
<protein>
    <submittedName>
        <fullName evidence="3">Ion_trans domain-containing protein</fullName>
    </submittedName>
</protein>
<keyword evidence="1" id="KW-0812">Transmembrane</keyword>
<accession>A0A7E4UYK1</accession>
<reference evidence="2" key="1">
    <citation type="journal article" date="2013" name="Genetics">
        <title>The draft genome and transcriptome of Panagrellus redivivus are shaped by the harsh demands of a free-living lifestyle.</title>
        <authorList>
            <person name="Srinivasan J."/>
            <person name="Dillman A.R."/>
            <person name="Macchietto M.G."/>
            <person name="Heikkinen L."/>
            <person name="Lakso M."/>
            <person name="Fracchia K.M."/>
            <person name="Antoshechkin I."/>
            <person name="Mortazavi A."/>
            <person name="Wong G."/>
            <person name="Sternberg P.W."/>
        </authorList>
    </citation>
    <scope>NUCLEOTIDE SEQUENCE [LARGE SCALE GENOMIC DNA]</scope>
    <source>
        <strain evidence="2">MT8872</strain>
    </source>
</reference>
<keyword evidence="2" id="KW-1185">Reference proteome</keyword>
<dbReference type="Proteomes" id="UP000492821">
    <property type="component" value="Unassembled WGS sequence"/>
</dbReference>
<keyword evidence="1" id="KW-1133">Transmembrane helix</keyword>
<evidence type="ECO:0000256" key="1">
    <source>
        <dbReference type="SAM" id="Phobius"/>
    </source>
</evidence>
<keyword evidence="1" id="KW-0472">Membrane</keyword>
<sequence>MAEGEADIDPDGPDLNQLQMEQLAKSVAIMDAADQELLTTLYHDRKRYLDMLVQIRRLYYVRMASITLTCFGLLLVISGLLWFTVDDANHLKYLQQCTWSDWEDDLERQVSFREICGAIQYGPYICDMKCNVDQKHVYTRVAPVSWELDSYLTCTDKFADTVYVKASVK</sequence>
<evidence type="ECO:0000313" key="3">
    <source>
        <dbReference type="WBParaSite" id="Pan_g14395.t1"/>
    </source>
</evidence>
<proteinExistence type="predicted"/>
<organism evidence="2 3">
    <name type="scientific">Panagrellus redivivus</name>
    <name type="common">Microworm</name>
    <dbReference type="NCBI Taxonomy" id="6233"/>
    <lineage>
        <taxon>Eukaryota</taxon>
        <taxon>Metazoa</taxon>
        <taxon>Ecdysozoa</taxon>
        <taxon>Nematoda</taxon>
        <taxon>Chromadorea</taxon>
        <taxon>Rhabditida</taxon>
        <taxon>Tylenchina</taxon>
        <taxon>Panagrolaimomorpha</taxon>
        <taxon>Panagrolaimoidea</taxon>
        <taxon>Panagrolaimidae</taxon>
        <taxon>Panagrellus</taxon>
    </lineage>
</organism>